<organism evidence="4 5">
    <name type="scientific">Pseudocercospora fijiensis (strain CIRAD86)</name>
    <name type="common">Black leaf streak disease fungus</name>
    <name type="synonym">Mycosphaerella fijiensis</name>
    <dbReference type="NCBI Taxonomy" id="383855"/>
    <lineage>
        <taxon>Eukaryota</taxon>
        <taxon>Fungi</taxon>
        <taxon>Dikarya</taxon>
        <taxon>Ascomycota</taxon>
        <taxon>Pezizomycotina</taxon>
        <taxon>Dothideomycetes</taxon>
        <taxon>Dothideomycetidae</taxon>
        <taxon>Mycosphaerellales</taxon>
        <taxon>Mycosphaerellaceae</taxon>
        <taxon>Pseudocercospora</taxon>
    </lineage>
</organism>
<feature type="compositionally biased region" description="Polar residues" evidence="2">
    <location>
        <begin position="612"/>
        <end position="621"/>
    </location>
</feature>
<keyword evidence="3" id="KW-0812">Transmembrane</keyword>
<feature type="compositionally biased region" description="Basic residues" evidence="2">
    <location>
        <begin position="254"/>
        <end position="263"/>
    </location>
</feature>
<dbReference type="KEGG" id="pfj:MYCFIDRAFT_179681"/>
<feature type="coiled-coil region" evidence="1">
    <location>
        <begin position="934"/>
        <end position="961"/>
    </location>
</feature>
<keyword evidence="5" id="KW-1185">Reference proteome</keyword>
<feature type="compositionally biased region" description="Basic and acidic residues" evidence="2">
    <location>
        <begin position="418"/>
        <end position="432"/>
    </location>
</feature>
<keyword evidence="1" id="KW-0175">Coiled coil</keyword>
<keyword evidence="3" id="KW-1133">Transmembrane helix</keyword>
<feature type="transmembrane region" description="Helical" evidence="3">
    <location>
        <begin position="1190"/>
        <end position="1211"/>
    </location>
</feature>
<reference evidence="4 5" key="1">
    <citation type="journal article" date="2012" name="PLoS Pathog.">
        <title>Diverse lifestyles and strategies of plant pathogenesis encoded in the genomes of eighteen Dothideomycetes fungi.</title>
        <authorList>
            <person name="Ohm R.A."/>
            <person name="Feau N."/>
            <person name="Henrissat B."/>
            <person name="Schoch C.L."/>
            <person name="Horwitz B.A."/>
            <person name="Barry K.W."/>
            <person name="Condon B.J."/>
            <person name="Copeland A.C."/>
            <person name="Dhillon B."/>
            <person name="Glaser F."/>
            <person name="Hesse C.N."/>
            <person name="Kosti I."/>
            <person name="LaButti K."/>
            <person name="Lindquist E.A."/>
            <person name="Lucas S."/>
            <person name="Salamov A.A."/>
            <person name="Bradshaw R.E."/>
            <person name="Ciuffetti L."/>
            <person name="Hamelin R.C."/>
            <person name="Kema G.H.J."/>
            <person name="Lawrence C."/>
            <person name="Scott J.A."/>
            <person name="Spatafora J.W."/>
            <person name="Turgeon B.G."/>
            <person name="de Wit P.J.G.M."/>
            <person name="Zhong S."/>
            <person name="Goodwin S.B."/>
            <person name="Grigoriev I.V."/>
        </authorList>
    </citation>
    <scope>NUCLEOTIDE SEQUENCE [LARGE SCALE GENOMIC DNA]</scope>
    <source>
        <strain evidence="4 5">CIRAD86</strain>
    </source>
</reference>
<evidence type="ECO:0000313" key="5">
    <source>
        <dbReference type="Proteomes" id="UP000016932"/>
    </source>
</evidence>
<protein>
    <submittedName>
        <fullName evidence="4">Uncharacterized protein</fullName>
    </submittedName>
</protein>
<feature type="region of interest" description="Disordered" evidence="2">
    <location>
        <begin position="254"/>
        <end position="432"/>
    </location>
</feature>
<evidence type="ECO:0000256" key="3">
    <source>
        <dbReference type="SAM" id="Phobius"/>
    </source>
</evidence>
<feature type="compositionally biased region" description="Polar residues" evidence="2">
    <location>
        <begin position="558"/>
        <end position="572"/>
    </location>
</feature>
<gene>
    <name evidence="4" type="ORF">MYCFIDRAFT_179681</name>
</gene>
<evidence type="ECO:0000256" key="2">
    <source>
        <dbReference type="SAM" id="MobiDB-lite"/>
    </source>
</evidence>
<dbReference type="VEuPathDB" id="FungiDB:MYCFIDRAFT_179681"/>
<feature type="compositionally biased region" description="Polar residues" evidence="2">
    <location>
        <begin position="304"/>
        <end position="323"/>
    </location>
</feature>
<feature type="region of interest" description="Disordered" evidence="2">
    <location>
        <begin position="601"/>
        <end position="643"/>
    </location>
</feature>
<dbReference type="Proteomes" id="UP000016932">
    <property type="component" value="Unassembled WGS sequence"/>
</dbReference>
<feature type="compositionally biased region" description="Basic and acidic residues" evidence="2">
    <location>
        <begin position="521"/>
        <end position="534"/>
    </location>
</feature>
<feature type="region of interest" description="Disordered" evidence="2">
    <location>
        <begin position="478"/>
        <end position="535"/>
    </location>
</feature>
<proteinExistence type="predicted"/>
<feature type="compositionally biased region" description="Basic and acidic residues" evidence="2">
    <location>
        <begin position="394"/>
        <end position="403"/>
    </location>
</feature>
<dbReference type="RefSeq" id="XP_007931907.1">
    <property type="nucleotide sequence ID" value="XM_007933716.1"/>
</dbReference>
<feature type="region of interest" description="Disordered" evidence="2">
    <location>
        <begin position="555"/>
        <end position="576"/>
    </location>
</feature>
<evidence type="ECO:0000313" key="4">
    <source>
        <dbReference type="EMBL" id="EME77476.1"/>
    </source>
</evidence>
<dbReference type="GeneID" id="19334178"/>
<accession>M2ZZ90</accession>
<keyword evidence="3" id="KW-0472">Membrane</keyword>
<dbReference type="EMBL" id="KB446565">
    <property type="protein sequence ID" value="EME77476.1"/>
    <property type="molecule type" value="Genomic_DNA"/>
</dbReference>
<name>M2ZZ90_PSEFD</name>
<feature type="compositionally biased region" description="Basic and acidic residues" evidence="2">
    <location>
        <begin position="325"/>
        <end position="334"/>
    </location>
</feature>
<sequence>MENVDVSAKVVKSCRTADLQLYPTLLREFREGVLGLECYEFRCVSHSRNATLRAHTPTADVSPPRFDSPPLPPLHNRMARLKTTPSNVRFMDAAQKLASCHDAAGQIVASLDGPSVLDEYSAAWHSYADDVDAPVTSQLDSVIDSQHLDTLDHLVYTIIPEYAAKFMKTFALFGRDGMQSAKFIEALNTISQHQVTLSEALSALREGQNERLVLKKGFRVSRTKSWIPWDAEEYALPKICKDQDCSHCATLRRRAGNKKKRAANKTAVSARPLTGDSGDEIQVAPRKRAKPSMEGEKDAAASPADQNNEQASSAGGNNEQASPHVNDEDAHTDESDAGPSKDSADGGSHGECAESTLEGEEDGAASSIDGNDEGASPADEDGIGLPPSGENGEDASHAVHADDGTPPADENDTGASKDSSDGGQENRRREGCSHGCRRVMGLDCTIQHDSMQETAGNAISSGQFENIFQADFLHNGGMQSPLRPASRAADCSPAIEQPRGPMFAQPMDHCGYDSSDDDDDEHRIDSRHPDHDAYETFNGDRGSFLFYRAGAGAAKPGNTFSSHPSPRSDFTASSSPLPLPLPDFDSHLQTCGMYNHNQQLALVKPSRPATRRSVSQSSAKETANPRKRARTGSLADDTMSDGTSSESIAATIQAAFNLFSTAAAADACLPPAHASTVAQPSPPAAAVLRGTRDGDAHVFIVSSGIASGTSGWFLTTCRTGSDGSHYLSVCSHELAMEREDAESYTQRALEQVLQSINLDIESTTNEVHVMTNEVRVDVYSHDTWPYVLATAALLQLTKTINPDEGSSRVLAASVCADAMGSAARLANSLHETSPSEPCQEARSRNVERLLKTLPPVNPNVALDSPISEPSATSPILTQIEFSLQSHMLRWNTEIAAHVDAYTKHAEHLSTYIATTTEIRHTAVQWFHAVRDRDVAKDREQKDDAEKKLRDAQDILKTMNHDNSHRELIMGLVSDTTAQVDLVSGAPPRSNHQKALAYLRDDLACYNAGLQDELGRVQALRDKAERKQAEIELWVKSGTSTTPGSRDEGHGTSFGAEWHLMAMRSHTFAHVMVYVSTAQLLELLGILATSTGILVCGLSETRTFPLSSLSLDVVWGGWRVLRRMRFPVSRPPAYGREVRRKRAAADMFKNLRAVAFGVVVPGVCQIGDGEWGSGLLFHEGGGMVGMRDALYGFWCFVACYSMAVLQVLPFYVGVLHSPMICVSYWHGDWNQEIDEMIIISQGKQKLGCAGRPLLGPRVLFVDGLLGRCRFVHSNTCRGESLS</sequence>
<evidence type="ECO:0000256" key="1">
    <source>
        <dbReference type="SAM" id="Coils"/>
    </source>
</evidence>
<dbReference type="HOGENOM" id="CLU_263076_0_0_1"/>